<dbReference type="Pfam" id="PF13927">
    <property type="entry name" value="Ig_3"/>
    <property type="match status" value="1"/>
</dbReference>
<dbReference type="PROSITE" id="PS50835">
    <property type="entry name" value="IG_LIKE"/>
    <property type="match status" value="1"/>
</dbReference>
<evidence type="ECO:0000313" key="7">
    <source>
        <dbReference type="EMBL" id="KAK7085012.1"/>
    </source>
</evidence>
<keyword evidence="3" id="KW-1015">Disulfide bond</keyword>
<dbReference type="InterPro" id="IPR051275">
    <property type="entry name" value="Cell_adhesion_signaling"/>
</dbReference>
<evidence type="ECO:0000256" key="3">
    <source>
        <dbReference type="ARBA" id="ARBA00023157"/>
    </source>
</evidence>
<comment type="caution">
    <text evidence="7">The sequence shown here is derived from an EMBL/GenBank/DDBJ whole genome shotgun (WGS) entry which is preliminary data.</text>
</comment>
<proteinExistence type="predicted"/>
<dbReference type="GO" id="GO:0005886">
    <property type="term" value="C:plasma membrane"/>
    <property type="evidence" value="ECO:0007669"/>
    <property type="project" value="TreeGrafter"/>
</dbReference>
<evidence type="ECO:0000256" key="4">
    <source>
        <dbReference type="ARBA" id="ARBA00023180"/>
    </source>
</evidence>
<dbReference type="AlphaFoldDB" id="A0AAN9AFV8"/>
<comment type="subcellular location">
    <subcellularLocation>
        <location evidence="1">Membrane</location>
        <topology evidence="1">Single-pass type I membrane protein</topology>
    </subcellularLocation>
</comment>
<protein>
    <recommendedName>
        <fullName evidence="6">Ig-like domain-containing protein</fullName>
    </recommendedName>
</protein>
<gene>
    <name evidence="7" type="ORF">SK128_013534</name>
</gene>
<dbReference type="GO" id="GO:0098609">
    <property type="term" value="P:cell-cell adhesion"/>
    <property type="evidence" value="ECO:0007669"/>
    <property type="project" value="TreeGrafter"/>
</dbReference>
<name>A0AAN9AFV8_HALRR</name>
<dbReference type="SUPFAM" id="SSF48726">
    <property type="entry name" value="Immunoglobulin"/>
    <property type="match status" value="2"/>
</dbReference>
<dbReference type="EMBL" id="JAXCGZ010001924">
    <property type="protein sequence ID" value="KAK7085012.1"/>
    <property type="molecule type" value="Genomic_DNA"/>
</dbReference>
<evidence type="ECO:0000256" key="2">
    <source>
        <dbReference type="ARBA" id="ARBA00023136"/>
    </source>
</evidence>
<dbReference type="InterPro" id="IPR013783">
    <property type="entry name" value="Ig-like_fold"/>
</dbReference>
<accession>A0AAN9AFV8</accession>
<evidence type="ECO:0000259" key="6">
    <source>
        <dbReference type="PROSITE" id="PS50835"/>
    </source>
</evidence>
<dbReference type="InterPro" id="IPR007110">
    <property type="entry name" value="Ig-like_dom"/>
</dbReference>
<evidence type="ECO:0000313" key="8">
    <source>
        <dbReference type="Proteomes" id="UP001381693"/>
    </source>
</evidence>
<dbReference type="InterPro" id="IPR003599">
    <property type="entry name" value="Ig_sub"/>
</dbReference>
<dbReference type="InterPro" id="IPR036179">
    <property type="entry name" value="Ig-like_dom_sf"/>
</dbReference>
<sequence length="242" mass="25948">MGKEILGLGAEKNLNSLEEQGKKLKDPDFGGGMGGSALQLPGLEGLQYFATQPSTQTAVAGSTAVLPCRIINKVGHLQWTKDGFALGTERDLFGFSRYTMIGSDDEGDFSLRIHPVLLEDDGFYQCQVSALDGIPGIRSPLARLTVYMPPEPPVITPAVVKTTAGITVNLQCISRGGRPPPEANDRTRETIRDGVLVTTEKMADGKRVTVASRLPFTPERPHHNSTITCLTSNQALTSPSSV</sequence>
<keyword evidence="2" id="KW-0472">Membrane</keyword>
<dbReference type="InterPro" id="IPR013162">
    <property type="entry name" value="CD80_C2-set"/>
</dbReference>
<keyword evidence="4" id="KW-0325">Glycoprotein</keyword>
<organism evidence="7 8">
    <name type="scientific">Halocaridina rubra</name>
    <name type="common">Hawaiian red shrimp</name>
    <dbReference type="NCBI Taxonomy" id="373956"/>
    <lineage>
        <taxon>Eukaryota</taxon>
        <taxon>Metazoa</taxon>
        <taxon>Ecdysozoa</taxon>
        <taxon>Arthropoda</taxon>
        <taxon>Crustacea</taxon>
        <taxon>Multicrustacea</taxon>
        <taxon>Malacostraca</taxon>
        <taxon>Eumalacostraca</taxon>
        <taxon>Eucarida</taxon>
        <taxon>Decapoda</taxon>
        <taxon>Pleocyemata</taxon>
        <taxon>Caridea</taxon>
        <taxon>Atyoidea</taxon>
        <taxon>Atyidae</taxon>
        <taxon>Halocaridina</taxon>
    </lineage>
</organism>
<keyword evidence="5" id="KW-0393">Immunoglobulin domain</keyword>
<evidence type="ECO:0000256" key="5">
    <source>
        <dbReference type="ARBA" id="ARBA00023319"/>
    </source>
</evidence>
<dbReference type="PANTHER" id="PTHR11640:SF31">
    <property type="entry name" value="IRREGULAR CHIASM C-ROUGHEST PROTEIN-RELATED"/>
    <property type="match status" value="1"/>
</dbReference>
<dbReference type="GO" id="GO:0050839">
    <property type="term" value="F:cell adhesion molecule binding"/>
    <property type="evidence" value="ECO:0007669"/>
    <property type="project" value="TreeGrafter"/>
</dbReference>
<dbReference type="GO" id="GO:0005911">
    <property type="term" value="C:cell-cell junction"/>
    <property type="evidence" value="ECO:0007669"/>
    <property type="project" value="TreeGrafter"/>
</dbReference>
<dbReference type="Proteomes" id="UP001381693">
    <property type="component" value="Unassembled WGS sequence"/>
</dbReference>
<evidence type="ECO:0000256" key="1">
    <source>
        <dbReference type="ARBA" id="ARBA00004479"/>
    </source>
</evidence>
<reference evidence="7 8" key="1">
    <citation type="submission" date="2023-11" db="EMBL/GenBank/DDBJ databases">
        <title>Halocaridina rubra genome assembly.</title>
        <authorList>
            <person name="Smith C."/>
        </authorList>
    </citation>
    <scope>NUCLEOTIDE SEQUENCE [LARGE SCALE GENOMIC DNA]</scope>
    <source>
        <strain evidence="7">EP-1</strain>
        <tissue evidence="7">Whole</tissue>
    </source>
</reference>
<feature type="domain" description="Ig-like" evidence="6">
    <location>
        <begin position="41"/>
        <end position="129"/>
    </location>
</feature>
<dbReference type="Pfam" id="PF08205">
    <property type="entry name" value="C2-set_2"/>
    <property type="match status" value="1"/>
</dbReference>
<keyword evidence="8" id="KW-1185">Reference proteome</keyword>
<dbReference type="SMART" id="SM00409">
    <property type="entry name" value="IG"/>
    <property type="match status" value="1"/>
</dbReference>
<dbReference type="Gene3D" id="2.60.40.10">
    <property type="entry name" value="Immunoglobulins"/>
    <property type="match status" value="2"/>
</dbReference>
<dbReference type="PANTHER" id="PTHR11640">
    <property type="entry name" value="NEPHRIN"/>
    <property type="match status" value="1"/>
</dbReference>